<protein>
    <submittedName>
        <fullName evidence="1">Uncharacterized protein</fullName>
    </submittedName>
</protein>
<gene>
    <name evidence="1" type="ORF">N7376_22055</name>
</gene>
<accession>A0AA42H0Z8</accession>
<dbReference type="Proteomes" id="UP001158087">
    <property type="component" value="Unassembled WGS sequence"/>
</dbReference>
<organism evidence="1 2">
    <name type="scientific">Brucella intermedia GD04153</name>
    <dbReference type="NCBI Taxonomy" id="2975438"/>
    <lineage>
        <taxon>Bacteria</taxon>
        <taxon>Pseudomonadati</taxon>
        <taxon>Pseudomonadota</taxon>
        <taxon>Alphaproteobacteria</taxon>
        <taxon>Hyphomicrobiales</taxon>
        <taxon>Brucellaceae</taxon>
        <taxon>Brucella/Ochrobactrum group</taxon>
        <taxon>Brucella</taxon>
    </lineage>
</organism>
<comment type="caution">
    <text evidence="1">The sequence shown here is derived from an EMBL/GenBank/DDBJ whole genome shotgun (WGS) entry which is preliminary data.</text>
</comment>
<name>A0AA42H0Z8_9HYPH</name>
<dbReference type="AlphaFoldDB" id="A0AA42H0Z8"/>
<dbReference type="EMBL" id="JAODYY010000015">
    <property type="protein sequence ID" value="MDH0126663.1"/>
    <property type="molecule type" value="Genomic_DNA"/>
</dbReference>
<proteinExistence type="predicted"/>
<evidence type="ECO:0000313" key="2">
    <source>
        <dbReference type="Proteomes" id="UP001158087"/>
    </source>
</evidence>
<reference evidence="1" key="1">
    <citation type="submission" date="2022-09" db="EMBL/GenBank/DDBJ databases">
        <title>Intensive care unit water sources are persistently colonized with multi-drug resistant bacteria and are the site of extensive horizontal gene transfer of antibiotic resistance genes.</title>
        <authorList>
            <person name="Diorio-Toth L."/>
        </authorList>
    </citation>
    <scope>NUCLEOTIDE SEQUENCE</scope>
    <source>
        <strain evidence="1">GD04153</strain>
    </source>
</reference>
<evidence type="ECO:0000313" key="1">
    <source>
        <dbReference type="EMBL" id="MDH0126663.1"/>
    </source>
</evidence>
<sequence length="78" mass="8394">MNAEDRSIANAVRQLKAKHPAISVELAQDIGEAILEERRRCAALANKYRHETLSLMSMPPQSAAAAAIGRAILSGEPI</sequence>